<accession>A0AA86PH89</accession>
<keyword evidence="4" id="KW-1185">Reference proteome</keyword>
<protein>
    <submittedName>
        <fullName evidence="3">Hypothetical_protein</fullName>
    </submittedName>
</protein>
<keyword evidence="1" id="KW-0812">Transmembrane</keyword>
<dbReference type="Proteomes" id="UP001642409">
    <property type="component" value="Unassembled WGS sequence"/>
</dbReference>
<name>A0AA86PH89_9EUKA</name>
<gene>
    <name evidence="3" type="ORF">HINF_LOCUS11455</name>
    <name evidence="2" type="ORF">HINF_LOCUS25961</name>
</gene>
<evidence type="ECO:0000256" key="1">
    <source>
        <dbReference type="SAM" id="Phobius"/>
    </source>
</evidence>
<dbReference type="EMBL" id="CAXDID020000025">
    <property type="protein sequence ID" value="CAL5990623.1"/>
    <property type="molecule type" value="Genomic_DNA"/>
</dbReference>
<proteinExistence type="predicted"/>
<keyword evidence="1" id="KW-1133">Transmembrane helix</keyword>
<sequence length="204" mass="23308">MEWKINFWYVTTYVCILQYQYSLNVLFVIRGAQPSLIVLMLLVGSSGSVKCSEWLTDLCTKVDDKCLYVANPSEYTVSPVCIYLFIYGCTSAIDLPSIGKQRNKPDYLPRIEKYHIVTPLVGSPLWYLTRAATNSSISFSSHSINFNFQQYSLNQLNTRVAVVTETKYFQEAALAVTLLKNKTMMQVPFQTREAFNWSSSPQIM</sequence>
<dbReference type="AlphaFoldDB" id="A0AA86PH89"/>
<evidence type="ECO:0000313" key="2">
    <source>
        <dbReference type="EMBL" id="CAI9938316.1"/>
    </source>
</evidence>
<comment type="caution">
    <text evidence="2">The sequence shown here is derived from an EMBL/GenBank/DDBJ whole genome shotgun (WGS) entry which is preliminary data.</text>
</comment>
<keyword evidence="1" id="KW-0472">Membrane</keyword>
<reference evidence="3 4" key="2">
    <citation type="submission" date="2024-07" db="EMBL/GenBank/DDBJ databases">
        <authorList>
            <person name="Akdeniz Z."/>
        </authorList>
    </citation>
    <scope>NUCLEOTIDE SEQUENCE [LARGE SCALE GENOMIC DNA]</scope>
</reference>
<organism evidence="2">
    <name type="scientific">Hexamita inflata</name>
    <dbReference type="NCBI Taxonomy" id="28002"/>
    <lineage>
        <taxon>Eukaryota</taxon>
        <taxon>Metamonada</taxon>
        <taxon>Diplomonadida</taxon>
        <taxon>Hexamitidae</taxon>
        <taxon>Hexamitinae</taxon>
        <taxon>Hexamita</taxon>
    </lineage>
</organism>
<evidence type="ECO:0000313" key="3">
    <source>
        <dbReference type="EMBL" id="CAL5990623.1"/>
    </source>
</evidence>
<feature type="transmembrane region" description="Helical" evidence="1">
    <location>
        <begin position="6"/>
        <end position="29"/>
    </location>
</feature>
<reference evidence="2" key="1">
    <citation type="submission" date="2023-06" db="EMBL/GenBank/DDBJ databases">
        <authorList>
            <person name="Kurt Z."/>
        </authorList>
    </citation>
    <scope>NUCLEOTIDE SEQUENCE</scope>
</reference>
<evidence type="ECO:0000313" key="4">
    <source>
        <dbReference type="Proteomes" id="UP001642409"/>
    </source>
</evidence>
<dbReference type="EMBL" id="CATOUU010000654">
    <property type="protein sequence ID" value="CAI9938316.1"/>
    <property type="molecule type" value="Genomic_DNA"/>
</dbReference>